<keyword evidence="3" id="KW-0804">Transcription</keyword>
<keyword evidence="1" id="KW-0805">Transcription regulation</keyword>
<evidence type="ECO:0000256" key="2">
    <source>
        <dbReference type="ARBA" id="ARBA00023125"/>
    </source>
</evidence>
<evidence type="ECO:0000259" key="4">
    <source>
        <dbReference type="PROSITE" id="PS01124"/>
    </source>
</evidence>
<dbReference type="GO" id="GO:0043565">
    <property type="term" value="F:sequence-specific DNA binding"/>
    <property type="evidence" value="ECO:0007669"/>
    <property type="project" value="InterPro"/>
</dbReference>
<dbReference type="InterPro" id="IPR032783">
    <property type="entry name" value="AraC_lig"/>
</dbReference>
<dbReference type="InterPro" id="IPR018060">
    <property type="entry name" value="HTH_AraC"/>
</dbReference>
<evidence type="ECO:0000256" key="3">
    <source>
        <dbReference type="ARBA" id="ARBA00023163"/>
    </source>
</evidence>
<proteinExistence type="predicted"/>
<keyword evidence="6" id="KW-1185">Reference proteome</keyword>
<dbReference type="PRINTS" id="PR00032">
    <property type="entry name" value="HTHARAC"/>
</dbReference>
<dbReference type="SMART" id="SM00342">
    <property type="entry name" value="HTH_ARAC"/>
    <property type="match status" value="1"/>
</dbReference>
<dbReference type="PANTHER" id="PTHR46796">
    <property type="entry name" value="HTH-TYPE TRANSCRIPTIONAL ACTIVATOR RHAS-RELATED"/>
    <property type="match status" value="1"/>
</dbReference>
<dbReference type="PANTHER" id="PTHR46796:SF7">
    <property type="entry name" value="ARAC FAMILY TRANSCRIPTIONAL REGULATOR"/>
    <property type="match status" value="1"/>
</dbReference>
<dbReference type="PROSITE" id="PS00041">
    <property type="entry name" value="HTH_ARAC_FAMILY_1"/>
    <property type="match status" value="1"/>
</dbReference>
<dbReference type="Gene3D" id="1.10.10.60">
    <property type="entry name" value="Homeodomain-like"/>
    <property type="match status" value="2"/>
</dbReference>
<keyword evidence="2" id="KW-0238">DNA-binding</keyword>
<organism evidence="5 6">
    <name type="scientific">Pigmentiphaga humi</name>
    <dbReference type="NCBI Taxonomy" id="2478468"/>
    <lineage>
        <taxon>Bacteria</taxon>
        <taxon>Pseudomonadati</taxon>
        <taxon>Pseudomonadota</taxon>
        <taxon>Betaproteobacteria</taxon>
        <taxon>Burkholderiales</taxon>
        <taxon>Alcaligenaceae</taxon>
        <taxon>Pigmentiphaga</taxon>
    </lineage>
</organism>
<protein>
    <submittedName>
        <fullName evidence="5">Xylose operon regulatory protein</fullName>
    </submittedName>
</protein>
<dbReference type="EMBL" id="UWPJ01000024">
    <property type="protein sequence ID" value="VCU71140.1"/>
    <property type="molecule type" value="Genomic_DNA"/>
</dbReference>
<name>A0A3P4B6C6_9BURK</name>
<dbReference type="RefSeq" id="WP_124080596.1">
    <property type="nucleotide sequence ID" value="NZ_UWPJ01000024.1"/>
</dbReference>
<dbReference type="InterPro" id="IPR009057">
    <property type="entry name" value="Homeodomain-like_sf"/>
</dbReference>
<dbReference type="SUPFAM" id="SSF46689">
    <property type="entry name" value="Homeodomain-like"/>
    <property type="match status" value="2"/>
</dbReference>
<evidence type="ECO:0000256" key="1">
    <source>
        <dbReference type="ARBA" id="ARBA00023015"/>
    </source>
</evidence>
<sequence length="312" mass="34443">MDVLSEVLSGCRAESATTGRFTLHAPWSLESVGIDGAVFRIARGAPYWIHLEGAQPLQVSAGDLLLLPRGGRHVISSAPGLPATPFTKVLADYGMKERGEKPLVFSVGGAGTPTELFTTIVNYGPAGRNAVLRFLPRVIHLRENDIHLAACLAPTMEMFIEESLSRQPGWKLSAARMGDLLMVHVLRAYLLRHRETDSTPDWLRGLSDPKIGQAIMLMHNAPEQPWSLPTLADTVCMSRSRFAARFRELVGVSPMAYLASRRMERAAERLRLGPVRLADVAELVGYSSEKIFARAFRRWAGMPPSEYGRRAE</sequence>
<dbReference type="Pfam" id="PF12833">
    <property type="entry name" value="HTH_18"/>
    <property type="match status" value="1"/>
</dbReference>
<evidence type="ECO:0000313" key="5">
    <source>
        <dbReference type="EMBL" id="VCU71140.1"/>
    </source>
</evidence>
<gene>
    <name evidence="5" type="primary">xylR</name>
    <name evidence="5" type="ORF">PIGHUM_03221</name>
</gene>
<dbReference type="InterPro" id="IPR018062">
    <property type="entry name" value="HTH_AraC-typ_CS"/>
</dbReference>
<dbReference type="Pfam" id="PF12852">
    <property type="entry name" value="Cupin_6"/>
    <property type="match status" value="1"/>
</dbReference>
<reference evidence="5 6" key="1">
    <citation type="submission" date="2018-10" db="EMBL/GenBank/DDBJ databases">
        <authorList>
            <person name="Criscuolo A."/>
        </authorList>
    </citation>
    <scope>NUCLEOTIDE SEQUENCE [LARGE SCALE GENOMIC DNA]</scope>
    <source>
        <strain evidence="5">DnA1</strain>
    </source>
</reference>
<dbReference type="InterPro" id="IPR050204">
    <property type="entry name" value="AraC_XylS_family_regulators"/>
</dbReference>
<dbReference type="GO" id="GO:0003700">
    <property type="term" value="F:DNA-binding transcription factor activity"/>
    <property type="evidence" value="ECO:0007669"/>
    <property type="project" value="InterPro"/>
</dbReference>
<feature type="domain" description="HTH araC/xylS-type" evidence="4">
    <location>
        <begin position="212"/>
        <end position="310"/>
    </location>
</feature>
<accession>A0A3P4B6C6</accession>
<evidence type="ECO:0000313" key="6">
    <source>
        <dbReference type="Proteomes" id="UP000277294"/>
    </source>
</evidence>
<dbReference type="OrthoDB" id="9789899at2"/>
<dbReference type="Proteomes" id="UP000277294">
    <property type="component" value="Unassembled WGS sequence"/>
</dbReference>
<dbReference type="InterPro" id="IPR020449">
    <property type="entry name" value="Tscrpt_reg_AraC-type_HTH"/>
</dbReference>
<dbReference type="PROSITE" id="PS01124">
    <property type="entry name" value="HTH_ARAC_FAMILY_2"/>
    <property type="match status" value="1"/>
</dbReference>
<dbReference type="AlphaFoldDB" id="A0A3P4B6C6"/>